<dbReference type="Proteomes" id="UP000019151">
    <property type="component" value="Plasmid 2"/>
</dbReference>
<dbReference type="Gene3D" id="3.60.40.10">
    <property type="entry name" value="PPM-type phosphatase domain"/>
    <property type="match status" value="1"/>
</dbReference>
<dbReference type="PROSITE" id="PS51746">
    <property type="entry name" value="PPM_2"/>
    <property type="match status" value="1"/>
</dbReference>
<evidence type="ECO:0000313" key="2">
    <source>
        <dbReference type="EMBL" id="AHG93693.1"/>
    </source>
</evidence>
<dbReference type="SUPFAM" id="SSF81606">
    <property type="entry name" value="PP2C-like"/>
    <property type="match status" value="1"/>
</dbReference>
<feature type="domain" description="PPM-type phosphatase" evidence="1">
    <location>
        <begin position="50"/>
        <end position="313"/>
    </location>
</feature>
<dbReference type="SMART" id="SM00331">
    <property type="entry name" value="PP2C_SIG"/>
    <property type="match status" value="1"/>
</dbReference>
<evidence type="ECO:0000259" key="1">
    <source>
        <dbReference type="PROSITE" id="PS51746"/>
    </source>
</evidence>
<keyword evidence="3" id="KW-1185">Reference proteome</keyword>
<geneLocation type="plasmid" evidence="2 3">
    <name>2</name>
</geneLocation>
<dbReference type="eggNOG" id="COG0631">
    <property type="taxonomic scope" value="Bacteria"/>
</dbReference>
<evidence type="ECO:0000313" key="3">
    <source>
        <dbReference type="Proteomes" id="UP000019151"/>
    </source>
</evidence>
<dbReference type="InterPro" id="IPR036457">
    <property type="entry name" value="PPM-type-like_dom_sf"/>
</dbReference>
<accession>W0RVW6</accession>
<gene>
    <name evidence="2" type="ORF">J421_6158</name>
</gene>
<dbReference type="InterPro" id="IPR001932">
    <property type="entry name" value="PPM-type_phosphatase-like_dom"/>
</dbReference>
<dbReference type="RefSeq" id="WP_025414987.1">
    <property type="nucleotide sequence ID" value="NZ_CP007130.1"/>
</dbReference>
<dbReference type="AlphaFoldDB" id="W0RVW6"/>
<name>W0RVW6_9BACT</name>
<dbReference type="Pfam" id="PF13672">
    <property type="entry name" value="PP2C_2"/>
    <property type="match status" value="1"/>
</dbReference>
<dbReference type="InParanoid" id="W0RVW6"/>
<dbReference type="EMBL" id="CP007130">
    <property type="protein sequence ID" value="AHG93693.1"/>
    <property type="molecule type" value="Genomic_DNA"/>
</dbReference>
<sequence>MGKFSDYWKHVAGAPAATPAPFAVRLSPGDVEATSPPALRSDDVRRRVESYGLSHVGAVRPGNEDHFIIASLQRSLEVRQTNLEDRGLLEPLCGPKAYLFAVADGVGGQEGGRLASGITLRTIVEYLSETVGSYHAVPAGREQAFLDPLRQAVQRAHERLLGTFGASQGGPATTLTIALLVWPQVFLVHIGDSRAYHFRAGALRRLTRDQTMGAYLVDQAAMSEQQAEQAGYNDVLSSAVGAPDMTPVVSAVTLERGDLLLLCTDGLTKHISEDRIAAVLARGTNAEVDCRELIELALADGARDNVTVVVSRALPA</sequence>
<proteinExistence type="predicted"/>
<dbReference type="GO" id="GO:0004722">
    <property type="term" value="F:protein serine/threonine phosphatase activity"/>
    <property type="evidence" value="ECO:0007669"/>
    <property type="project" value="InterPro"/>
</dbReference>
<keyword evidence="2" id="KW-0614">Plasmid</keyword>
<dbReference type="InterPro" id="IPR015655">
    <property type="entry name" value="PP2C"/>
</dbReference>
<dbReference type="PANTHER" id="PTHR47992">
    <property type="entry name" value="PROTEIN PHOSPHATASE"/>
    <property type="match status" value="1"/>
</dbReference>
<reference evidence="2 3" key="1">
    <citation type="journal article" date="2014" name="Genome Announc.">
        <title>Genome Sequence and Methylome of Soil Bacterium Gemmatirosa kalamazoonensis KBS708T, a Member of the Rarely Cultivated Gemmatimonadetes Phylum.</title>
        <authorList>
            <person name="Debruyn J.M."/>
            <person name="Radosevich M."/>
            <person name="Wommack K.E."/>
            <person name="Polson S.W."/>
            <person name="Hauser L.J."/>
            <person name="Fawaz M.N."/>
            <person name="Korlach J."/>
            <person name="Tsai Y.C."/>
        </authorList>
    </citation>
    <scope>NUCLEOTIDE SEQUENCE [LARGE SCALE GENOMIC DNA]</scope>
    <source>
        <strain evidence="2 3">KBS708</strain>
        <plasmid evidence="3">Plasmid 2</plasmid>
    </source>
</reference>
<dbReference type="HOGENOM" id="CLU_034545_3_2_0"/>
<dbReference type="SMART" id="SM00332">
    <property type="entry name" value="PP2Cc"/>
    <property type="match status" value="1"/>
</dbReference>
<dbReference type="CDD" id="cd00143">
    <property type="entry name" value="PP2Cc"/>
    <property type="match status" value="1"/>
</dbReference>
<dbReference type="KEGG" id="gba:J421_6158"/>
<dbReference type="OrthoDB" id="9801841at2"/>
<protein>
    <submittedName>
        <fullName evidence="2">Protein phosphatase 2C domain protein</fullName>
    </submittedName>
</protein>
<organism evidence="2 3">
    <name type="scientific">Gemmatirosa kalamazoonensis</name>
    <dbReference type="NCBI Taxonomy" id="861299"/>
    <lineage>
        <taxon>Bacteria</taxon>
        <taxon>Pseudomonadati</taxon>
        <taxon>Gemmatimonadota</taxon>
        <taxon>Gemmatimonadia</taxon>
        <taxon>Gemmatimonadales</taxon>
        <taxon>Gemmatimonadaceae</taxon>
        <taxon>Gemmatirosa</taxon>
    </lineage>
</organism>